<dbReference type="PANTHER" id="PTHR24346">
    <property type="entry name" value="MAP/MICROTUBULE AFFINITY-REGULATING KINASE"/>
    <property type="match status" value="1"/>
</dbReference>
<keyword evidence="5 11" id="KW-0547">Nucleotide-binding</keyword>
<feature type="region of interest" description="Disordered" evidence="12">
    <location>
        <begin position="473"/>
        <end position="497"/>
    </location>
</feature>
<gene>
    <name evidence="15" type="primary">PAR1</name>
    <name evidence="15" type="ORF">TR120512</name>
</gene>
<dbReference type="GO" id="GO:0035556">
    <property type="term" value="P:intracellular signal transduction"/>
    <property type="evidence" value="ECO:0007669"/>
    <property type="project" value="TreeGrafter"/>
</dbReference>
<evidence type="ECO:0000256" key="2">
    <source>
        <dbReference type="ARBA" id="ARBA00012513"/>
    </source>
</evidence>
<evidence type="ECO:0000256" key="12">
    <source>
        <dbReference type="SAM" id="MobiDB-lite"/>
    </source>
</evidence>
<dbReference type="FunFam" id="3.30.200.20:FF:000003">
    <property type="entry name" value="Non-specific serine/threonine protein kinase"/>
    <property type="match status" value="1"/>
</dbReference>
<comment type="similarity">
    <text evidence="1">Belongs to the protein kinase superfamily. CAMK Ser/Thr protein kinase family. SNF1 subfamily.</text>
</comment>
<feature type="region of interest" description="Disordered" evidence="12">
    <location>
        <begin position="514"/>
        <end position="547"/>
    </location>
</feature>
<dbReference type="PROSITE" id="PS00108">
    <property type="entry name" value="PROTEIN_KINASE_ST"/>
    <property type="match status" value="1"/>
</dbReference>
<feature type="region of interest" description="Disordered" evidence="12">
    <location>
        <begin position="666"/>
        <end position="685"/>
    </location>
</feature>
<dbReference type="InterPro" id="IPR017441">
    <property type="entry name" value="Protein_kinase_ATP_BS"/>
</dbReference>
<evidence type="ECO:0000256" key="11">
    <source>
        <dbReference type="PROSITE-ProRule" id="PRU10141"/>
    </source>
</evidence>
<dbReference type="PROSITE" id="PS50011">
    <property type="entry name" value="PROTEIN_KINASE_DOM"/>
    <property type="match status" value="1"/>
</dbReference>
<dbReference type="Pfam" id="PF23312">
    <property type="entry name" value="UBA_SIK3"/>
    <property type="match status" value="1"/>
</dbReference>
<dbReference type="GO" id="GO:0005737">
    <property type="term" value="C:cytoplasm"/>
    <property type="evidence" value="ECO:0007669"/>
    <property type="project" value="TreeGrafter"/>
</dbReference>
<evidence type="ECO:0000256" key="3">
    <source>
        <dbReference type="ARBA" id="ARBA00022527"/>
    </source>
</evidence>
<proteinExistence type="inferred from homology"/>
<evidence type="ECO:0000256" key="9">
    <source>
        <dbReference type="ARBA" id="ARBA00047899"/>
    </source>
</evidence>
<dbReference type="SUPFAM" id="SSF103243">
    <property type="entry name" value="KA1-like"/>
    <property type="match status" value="1"/>
</dbReference>
<name>A0A0X3NKH8_SCHSO</name>
<dbReference type="InterPro" id="IPR011009">
    <property type="entry name" value="Kinase-like_dom_sf"/>
</dbReference>
<dbReference type="Pfam" id="PF02149">
    <property type="entry name" value="KA1"/>
    <property type="match status" value="1"/>
</dbReference>
<organism evidence="15">
    <name type="scientific">Schistocephalus solidus</name>
    <name type="common">Tapeworm</name>
    <dbReference type="NCBI Taxonomy" id="70667"/>
    <lineage>
        <taxon>Eukaryota</taxon>
        <taxon>Metazoa</taxon>
        <taxon>Spiralia</taxon>
        <taxon>Lophotrochozoa</taxon>
        <taxon>Platyhelminthes</taxon>
        <taxon>Cestoda</taxon>
        <taxon>Eucestoda</taxon>
        <taxon>Diphyllobothriidea</taxon>
        <taxon>Diphyllobothriidae</taxon>
        <taxon>Schistocephalus</taxon>
    </lineage>
</organism>
<evidence type="ECO:0000256" key="7">
    <source>
        <dbReference type="ARBA" id="ARBA00022840"/>
    </source>
</evidence>
<dbReference type="Gene3D" id="1.10.510.10">
    <property type="entry name" value="Transferase(Phosphotransferase) domain 1"/>
    <property type="match status" value="1"/>
</dbReference>
<sequence length="1030" mass="111439">MDENSQHPVEVSDEPKTTDENDTQIQSTPLNLDTIFHVDSENHDIHSNNVTNTNLLACAVAPECDSKLQENKLDVETDAGGQPDDSSISYPGAHATEAAAVNVENNVTEVKEVATAMADLADGSNDKKSTVVQDSPPAAVPVAPAVRSNVGKYKLVRTIGKGNFAKVKLAIHMATGVEVAIKIINKKGLDWAAHERLKREVQILQMLDHPNIVRLLEIIENDEVICLVQEYANGGEIFDYLVAHGKMREREARAKFRQLVSAIHYCHSKNIVHRDLKAENILLDSNLNVKVADFGLANIFRPDEKLSTFCGSPPYAAPELFLGIRYYGPGVDIWSLGVILFTLVVGHLPFDATDLGELRTKILTVQYRLSRGEVSHDLEALLKKMLVLDPRDRYALHVLMNDRWVNTGYEDSPLKPYVEPPSPHLDSIYVQQMLRLGFTEVDLMNSVVSKAYNHVYATYALLPEMMRRISETSRGSCDLSPADSSPPQPIPSSCVAPRQGAAAVGRFTVEPSAETMERMRRHSGPRDSKTNLHPNVAHQLPTHHSATSSLPAALKRAFVNMGRSLAGNTSAASSNLNSAPPGEADYRTSGLPKPGKLSSKDTPPRVAITPAPVPINTRQKRLSTFTDSVSTGVPRAGIRSSQPAARLQPADVRQSRFVKVRPSPVNTAASAGVGPMAPATEIPGVTITAERTSVRTTPPLSSSLQQDSSGGGEKSEKSSSSSCASSHSRSTKKTPPAHSSAVNNIPPSASPTSSTSDNTKVELEAKELVNAVLEMARPTAQPMSTGEGKLQALPDAVAAASATAVVVAEAAEQTYSGGGGGGNTVILEGRNNSITIPRTLVNSTQTYSPRLSLDQNVSSETVNSSTTHSGTWTHNVLRALGALFQGPSKQASAPTQVIAQKREIYSRPREVRSPWGVHVTSEKTPTDLLLEIKRALESVRGCQWEADKHWMFLLHCGWIEPLSTENSNTGNSDASAITKRSSPKDLLLQWEMEVCQLRRTGQRAVCLKRIRGSAIQFQKIASQVIAALNP</sequence>
<dbReference type="PANTHER" id="PTHR24346:SF82">
    <property type="entry name" value="KP78A-RELATED"/>
    <property type="match status" value="1"/>
</dbReference>
<evidence type="ECO:0000313" key="15">
    <source>
        <dbReference type="EMBL" id="JAP40471.1"/>
    </source>
</evidence>
<dbReference type="FunFam" id="1.10.510.10:FF:000002">
    <property type="entry name" value="Non-specific serine/threonine protein kinase"/>
    <property type="match status" value="1"/>
</dbReference>
<feature type="compositionally biased region" description="Low complexity" evidence="12">
    <location>
        <begin position="568"/>
        <end position="582"/>
    </location>
</feature>
<feature type="region of interest" description="Disordered" evidence="12">
    <location>
        <begin position="568"/>
        <end position="652"/>
    </location>
</feature>
<evidence type="ECO:0000256" key="6">
    <source>
        <dbReference type="ARBA" id="ARBA00022777"/>
    </source>
</evidence>
<dbReference type="AlphaFoldDB" id="A0A0X3NKH8"/>
<feature type="compositionally biased region" description="Polar residues" evidence="12">
    <location>
        <begin position="622"/>
        <end position="631"/>
    </location>
</feature>
<dbReference type="InterPro" id="IPR008271">
    <property type="entry name" value="Ser/Thr_kinase_AS"/>
</dbReference>
<dbReference type="GO" id="GO:0005524">
    <property type="term" value="F:ATP binding"/>
    <property type="evidence" value="ECO:0007669"/>
    <property type="project" value="UniProtKB-UniRule"/>
</dbReference>
<feature type="domain" description="Protein kinase" evidence="13">
    <location>
        <begin position="153"/>
        <end position="405"/>
    </location>
</feature>
<dbReference type="GO" id="GO:0000226">
    <property type="term" value="P:microtubule cytoskeleton organization"/>
    <property type="evidence" value="ECO:0007669"/>
    <property type="project" value="TreeGrafter"/>
</dbReference>
<dbReference type="PROSITE" id="PS00107">
    <property type="entry name" value="PROTEIN_KINASE_ATP"/>
    <property type="match status" value="1"/>
</dbReference>
<dbReference type="GO" id="GO:0106310">
    <property type="term" value="F:protein serine kinase activity"/>
    <property type="evidence" value="ECO:0007669"/>
    <property type="project" value="RHEA"/>
</dbReference>
<dbReference type="InterPro" id="IPR001772">
    <property type="entry name" value="KA1_dom"/>
</dbReference>
<keyword evidence="4" id="KW-0808">Transferase</keyword>
<comment type="similarity">
    <text evidence="8">Belongs to the protein kinase superfamily. CAMK Ser/Thr protein kinase family. Smok subfamily.</text>
</comment>
<dbReference type="InterPro" id="IPR057380">
    <property type="entry name" value="UBA_SIK1/2/3"/>
</dbReference>
<keyword evidence="6 15" id="KW-0418">Kinase</keyword>
<evidence type="ECO:0000256" key="5">
    <source>
        <dbReference type="ARBA" id="ARBA00022741"/>
    </source>
</evidence>
<comment type="catalytic activity">
    <reaction evidence="10">
        <text>L-seryl-[protein] + ATP = O-phospho-L-seryl-[protein] + ADP + H(+)</text>
        <dbReference type="Rhea" id="RHEA:17989"/>
        <dbReference type="Rhea" id="RHEA-COMP:9863"/>
        <dbReference type="Rhea" id="RHEA-COMP:11604"/>
        <dbReference type="ChEBI" id="CHEBI:15378"/>
        <dbReference type="ChEBI" id="CHEBI:29999"/>
        <dbReference type="ChEBI" id="CHEBI:30616"/>
        <dbReference type="ChEBI" id="CHEBI:83421"/>
        <dbReference type="ChEBI" id="CHEBI:456216"/>
        <dbReference type="EC" id="2.7.11.1"/>
    </reaction>
</comment>
<evidence type="ECO:0000256" key="8">
    <source>
        <dbReference type="ARBA" id="ARBA00038181"/>
    </source>
</evidence>
<dbReference type="EMBL" id="GEEE01022754">
    <property type="protein sequence ID" value="JAP40471.1"/>
    <property type="molecule type" value="Transcribed_RNA"/>
</dbReference>
<feature type="region of interest" description="Disordered" evidence="12">
    <location>
        <begin position="691"/>
        <end position="759"/>
    </location>
</feature>
<protein>
    <recommendedName>
        <fullName evidence="2">non-specific serine/threonine protein kinase</fullName>
        <ecNumber evidence="2">2.7.11.1</ecNumber>
    </recommendedName>
</protein>
<dbReference type="PROSITE" id="PS50032">
    <property type="entry name" value="KA1"/>
    <property type="match status" value="1"/>
</dbReference>
<feature type="binding site" evidence="11">
    <location>
        <position position="182"/>
    </location>
    <ligand>
        <name>ATP</name>
        <dbReference type="ChEBI" id="CHEBI:30616"/>
    </ligand>
</feature>
<keyword evidence="3" id="KW-0723">Serine/threonine-protein kinase</keyword>
<feature type="compositionally biased region" description="Low complexity" evidence="12">
    <location>
        <begin position="743"/>
        <end position="758"/>
    </location>
</feature>
<dbReference type="Pfam" id="PF00069">
    <property type="entry name" value="Pkinase"/>
    <property type="match status" value="1"/>
</dbReference>
<dbReference type="SUPFAM" id="SSF56112">
    <property type="entry name" value="Protein kinase-like (PK-like)"/>
    <property type="match status" value="1"/>
</dbReference>
<feature type="region of interest" description="Disordered" evidence="12">
    <location>
        <begin position="1"/>
        <end position="26"/>
    </location>
</feature>
<evidence type="ECO:0000256" key="10">
    <source>
        <dbReference type="ARBA" id="ARBA00048679"/>
    </source>
</evidence>
<dbReference type="EC" id="2.7.11.1" evidence="2"/>
<dbReference type="InterPro" id="IPR028375">
    <property type="entry name" value="KA1/Ssp2_C"/>
</dbReference>
<evidence type="ECO:0000256" key="1">
    <source>
        <dbReference type="ARBA" id="ARBA00006234"/>
    </source>
</evidence>
<comment type="catalytic activity">
    <reaction evidence="9">
        <text>L-threonyl-[protein] + ATP = O-phospho-L-threonyl-[protein] + ADP + H(+)</text>
        <dbReference type="Rhea" id="RHEA:46608"/>
        <dbReference type="Rhea" id="RHEA-COMP:11060"/>
        <dbReference type="Rhea" id="RHEA-COMP:11605"/>
        <dbReference type="ChEBI" id="CHEBI:15378"/>
        <dbReference type="ChEBI" id="CHEBI:30013"/>
        <dbReference type="ChEBI" id="CHEBI:30616"/>
        <dbReference type="ChEBI" id="CHEBI:61977"/>
        <dbReference type="ChEBI" id="CHEBI:456216"/>
        <dbReference type="EC" id="2.7.11.1"/>
    </reaction>
</comment>
<evidence type="ECO:0000259" key="13">
    <source>
        <dbReference type="PROSITE" id="PS50011"/>
    </source>
</evidence>
<feature type="domain" description="KA1" evidence="14">
    <location>
        <begin position="981"/>
        <end position="1030"/>
    </location>
</feature>
<dbReference type="SMART" id="SM00220">
    <property type="entry name" value="S_TKc"/>
    <property type="match status" value="1"/>
</dbReference>
<reference evidence="15" key="1">
    <citation type="submission" date="2016-01" db="EMBL/GenBank/DDBJ databases">
        <title>Reference transcriptome for the parasite Schistocephalus solidus: insights into the molecular evolution of parasitism.</title>
        <authorList>
            <person name="Hebert F.O."/>
            <person name="Grambauer S."/>
            <person name="Barber I."/>
            <person name="Landry C.R."/>
            <person name="Aubin-Horth N."/>
        </authorList>
    </citation>
    <scope>NUCLEOTIDE SEQUENCE</scope>
</reference>
<accession>A0A0X3NKH8</accession>
<dbReference type="GO" id="GO:0050321">
    <property type="term" value="F:tau-protein kinase activity"/>
    <property type="evidence" value="ECO:0007669"/>
    <property type="project" value="TreeGrafter"/>
</dbReference>
<dbReference type="Gene3D" id="3.30.310.80">
    <property type="entry name" value="Kinase associated domain 1, KA1"/>
    <property type="match status" value="1"/>
</dbReference>
<feature type="compositionally biased region" description="Low complexity" evidence="12">
    <location>
        <begin position="718"/>
        <end position="728"/>
    </location>
</feature>
<keyword evidence="7 11" id="KW-0067">ATP-binding</keyword>
<evidence type="ECO:0000256" key="4">
    <source>
        <dbReference type="ARBA" id="ARBA00022679"/>
    </source>
</evidence>
<dbReference type="InterPro" id="IPR000719">
    <property type="entry name" value="Prot_kinase_dom"/>
</dbReference>
<evidence type="ECO:0000259" key="14">
    <source>
        <dbReference type="PROSITE" id="PS50032"/>
    </source>
</evidence>